<dbReference type="InterPro" id="IPR010721">
    <property type="entry name" value="UstE-like"/>
</dbReference>
<dbReference type="InParanoid" id="I7LT32"/>
<keyword evidence="1" id="KW-0812">Transmembrane</keyword>
<feature type="transmembrane region" description="Helical" evidence="1">
    <location>
        <begin position="141"/>
        <end position="164"/>
    </location>
</feature>
<reference evidence="3" key="1">
    <citation type="journal article" date="2006" name="PLoS Biol.">
        <title>Macronuclear genome sequence of the ciliate Tetrahymena thermophila, a model eukaryote.</title>
        <authorList>
            <person name="Eisen J.A."/>
            <person name="Coyne R.S."/>
            <person name="Wu M."/>
            <person name="Wu D."/>
            <person name="Thiagarajan M."/>
            <person name="Wortman J.R."/>
            <person name="Badger J.H."/>
            <person name="Ren Q."/>
            <person name="Amedeo P."/>
            <person name="Jones K.M."/>
            <person name="Tallon L.J."/>
            <person name="Delcher A.L."/>
            <person name="Salzberg S.L."/>
            <person name="Silva J.C."/>
            <person name="Haas B.J."/>
            <person name="Majoros W.H."/>
            <person name="Farzad M."/>
            <person name="Carlton J.M."/>
            <person name="Smith R.K. Jr."/>
            <person name="Garg J."/>
            <person name="Pearlman R.E."/>
            <person name="Karrer K.M."/>
            <person name="Sun L."/>
            <person name="Manning G."/>
            <person name="Elde N.C."/>
            <person name="Turkewitz A.P."/>
            <person name="Asai D.J."/>
            <person name="Wilkes D.E."/>
            <person name="Wang Y."/>
            <person name="Cai H."/>
            <person name="Collins K."/>
            <person name="Stewart B.A."/>
            <person name="Lee S.R."/>
            <person name="Wilamowska K."/>
            <person name="Weinberg Z."/>
            <person name="Ruzzo W.L."/>
            <person name="Wloga D."/>
            <person name="Gaertig J."/>
            <person name="Frankel J."/>
            <person name="Tsao C.-C."/>
            <person name="Gorovsky M.A."/>
            <person name="Keeling P.J."/>
            <person name="Waller R.F."/>
            <person name="Patron N.J."/>
            <person name="Cherry J.M."/>
            <person name="Stover N.A."/>
            <person name="Krieger C.J."/>
            <person name="del Toro C."/>
            <person name="Ryder H.F."/>
            <person name="Williamson S.C."/>
            <person name="Barbeau R.A."/>
            <person name="Hamilton E.P."/>
            <person name="Orias E."/>
        </authorList>
    </citation>
    <scope>NUCLEOTIDE SEQUENCE [LARGE SCALE GENOMIC DNA]</scope>
    <source>
        <strain evidence="3">SB210</strain>
    </source>
</reference>
<feature type="transmembrane region" description="Helical" evidence="1">
    <location>
        <begin position="232"/>
        <end position="250"/>
    </location>
</feature>
<keyword evidence="1" id="KW-0472">Membrane</keyword>
<feature type="transmembrane region" description="Helical" evidence="1">
    <location>
        <begin position="184"/>
        <end position="203"/>
    </location>
</feature>
<evidence type="ECO:0000313" key="2">
    <source>
        <dbReference type="EMBL" id="EAR84153.1"/>
    </source>
</evidence>
<evidence type="ECO:0000313" key="3">
    <source>
        <dbReference type="Proteomes" id="UP000009168"/>
    </source>
</evidence>
<dbReference type="KEGG" id="tet:TTHERM_00723380"/>
<dbReference type="Gene3D" id="1.20.120.1630">
    <property type="match status" value="1"/>
</dbReference>
<proteinExistence type="predicted"/>
<dbReference type="HOGENOM" id="CLU_043418_3_1_1"/>
<dbReference type="PANTHER" id="PTHR32251">
    <property type="entry name" value="3-OXO-5-ALPHA-STEROID 4-DEHYDROGENASE"/>
    <property type="match status" value="1"/>
</dbReference>
<dbReference type="GeneID" id="7840367"/>
<keyword evidence="3" id="KW-1185">Reference proteome</keyword>
<organism evidence="2 3">
    <name type="scientific">Tetrahymena thermophila (strain SB210)</name>
    <dbReference type="NCBI Taxonomy" id="312017"/>
    <lineage>
        <taxon>Eukaryota</taxon>
        <taxon>Sar</taxon>
        <taxon>Alveolata</taxon>
        <taxon>Ciliophora</taxon>
        <taxon>Intramacronucleata</taxon>
        <taxon>Oligohymenophorea</taxon>
        <taxon>Hymenostomatida</taxon>
        <taxon>Tetrahymenina</taxon>
        <taxon>Tetrahymenidae</taxon>
        <taxon>Tetrahymena</taxon>
    </lineage>
</organism>
<name>I7LT32_TETTS</name>
<dbReference type="PROSITE" id="PS50244">
    <property type="entry name" value="S5A_REDUCTASE"/>
    <property type="match status" value="1"/>
</dbReference>
<feature type="transmembrane region" description="Helical" evidence="1">
    <location>
        <begin position="256"/>
        <end position="275"/>
    </location>
</feature>
<dbReference type="PANTHER" id="PTHR32251:SF23">
    <property type="entry name" value="3-OXO-5-ALPHA-STEROID 4-DEHYDROGENASE (DUF1295)"/>
    <property type="match status" value="1"/>
</dbReference>
<dbReference type="RefSeq" id="XP_001031816.1">
    <property type="nucleotide sequence ID" value="XM_001031816.3"/>
</dbReference>
<feature type="transmembrane region" description="Helical" evidence="1">
    <location>
        <begin position="99"/>
        <end position="120"/>
    </location>
</feature>
<protein>
    <submittedName>
        <fullName evidence="2">Membrane protein, putative</fullName>
    </submittedName>
</protein>
<dbReference type="eggNOG" id="KOG4650">
    <property type="taxonomic scope" value="Eukaryota"/>
</dbReference>
<dbReference type="GO" id="GO:0016020">
    <property type="term" value="C:membrane"/>
    <property type="evidence" value="ECO:0007669"/>
    <property type="project" value="TreeGrafter"/>
</dbReference>
<dbReference type="OrthoDB" id="201504at2759"/>
<feature type="transmembrane region" description="Helical" evidence="1">
    <location>
        <begin position="45"/>
        <end position="65"/>
    </location>
</feature>
<dbReference type="AlphaFoldDB" id="I7LT32"/>
<keyword evidence="1" id="KW-1133">Transmembrane helix</keyword>
<sequence>MAEVETKYRSYWVSFLIMWIPYIVIYIAGYYLFEYYSKSIQNDLIRLLVVDLIATVIVFIFSYIFDNSSIYDPYWMVPTIGLVLYLNEVSPNRNSINSLLIMSPIIAYSIKHTVFYFRFWPGLKYEDFRYVEFSKKIQSKFVYWLFSFFGLHIMPTLMIYFAIIPTYYALRIPDSFYQTTQNQLQIYGGIVLSWLGLIFETIADEQILPWRIKKSKEIILAGLWKYSRHPNYFGDMFVWIGMFLPCLVYGEEYYWTSFGAILILAIMNFYTLPAMERHLKSSRPEYAEYQKHVSRMVPWFTTYTPSKDQKNK</sequence>
<evidence type="ECO:0000256" key="1">
    <source>
        <dbReference type="SAM" id="Phobius"/>
    </source>
</evidence>
<gene>
    <name evidence="2" type="ORF">TTHERM_00723380</name>
</gene>
<dbReference type="EMBL" id="GG662432">
    <property type="protein sequence ID" value="EAR84153.1"/>
    <property type="molecule type" value="Genomic_DNA"/>
</dbReference>
<dbReference type="Pfam" id="PF06966">
    <property type="entry name" value="DUF1295"/>
    <property type="match status" value="1"/>
</dbReference>
<accession>I7LT32</accession>
<dbReference type="OMA" id="HWMIGLY"/>
<dbReference type="Proteomes" id="UP000009168">
    <property type="component" value="Unassembled WGS sequence"/>
</dbReference>
<feature type="transmembrane region" description="Helical" evidence="1">
    <location>
        <begin position="12"/>
        <end position="33"/>
    </location>
</feature>